<feature type="region of interest" description="Disordered" evidence="1">
    <location>
        <begin position="386"/>
        <end position="421"/>
    </location>
</feature>
<evidence type="ECO:0000256" key="1">
    <source>
        <dbReference type="SAM" id="MobiDB-lite"/>
    </source>
</evidence>
<feature type="domain" description="PWWP" evidence="2">
    <location>
        <begin position="213"/>
        <end position="273"/>
    </location>
</feature>
<accession>A0A1I8FRX7</accession>
<dbReference type="WBParaSite" id="maker-unitig_44237-snap-gene-0.2-mRNA-1">
    <property type="protein sequence ID" value="maker-unitig_44237-snap-gene-0.2-mRNA-1"/>
    <property type="gene ID" value="maker-unitig_44237-snap-gene-0.2"/>
</dbReference>
<feature type="compositionally biased region" description="Low complexity" evidence="1">
    <location>
        <begin position="808"/>
        <end position="822"/>
    </location>
</feature>
<name>A0A1I8FRX7_9PLAT</name>
<dbReference type="SUPFAM" id="SSF63748">
    <property type="entry name" value="Tudor/PWWP/MBT"/>
    <property type="match status" value="1"/>
</dbReference>
<feature type="compositionally biased region" description="Polar residues" evidence="1">
    <location>
        <begin position="393"/>
        <end position="413"/>
    </location>
</feature>
<feature type="compositionally biased region" description="Low complexity" evidence="1">
    <location>
        <begin position="1026"/>
        <end position="1040"/>
    </location>
</feature>
<dbReference type="Gene3D" id="2.30.30.140">
    <property type="match status" value="1"/>
</dbReference>
<dbReference type="Proteomes" id="UP000095280">
    <property type="component" value="Unplaced"/>
</dbReference>
<feature type="region of interest" description="Disordered" evidence="1">
    <location>
        <begin position="800"/>
        <end position="822"/>
    </location>
</feature>
<dbReference type="Gene3D" id="1.10.10.60">
    <property type="entry name" value="Homeodomain-like"/>
    <property type="match status" value="1"/>
</dbReference>
<protein>
    <submittedName>
        <fullName evidence="4">PWWP domain-containing protein</fullName>
    </submittedName>
</protein>
<feature type="region of interest" description="Disordered" evidence="1">
    <location>
        <begin position="1026"/>
        <end position="1047"/>
    </location>
</feature>
<dbReference type="InterPro" id="IPR012957">
    <property type="entry name" value="CHD_C2"/>
</dbReference>
<dbReference type="AlphaFoldDB" id="A0A1I8FRX7"/>
<evidence type="ECO:0000313" key="4">
    <source>
        <dbReference type="WBParaSite" id="maker-unitig_44237-snap-gene-0.2-mRNA-1"/>
    </source>
</evidence>
<organism evidence="3 4">
    <name type="scientific">Macrostomum lignano</name>
    <dbReference type="NCBI Taxonomy" id="282301"/>
    <lineage>
        <taxon>Eukaryota</taxon>
        <taxon>Metazoa</taxon>
        <taxon>Spiralia</taxon>
        <taxon>Lophotrochozoa</taxon>
        <taxon>Platyhelminthes</taxon>
        <taxon>Rhabditophora</taxon>
        <taxon>Macrostomorpha</taxon>
        <taxon>Macrostomida</taxon>
        <taxon>Macrostomidae</taxon>
        <taxon>Macrostomum</taxon>
    </lineage>
</organism>
<dbReference type="InterPro" id="IPR000313">
    <property type="entry name" value="PWWP_dom"/>
</dbReference>
<reference evidence="4" key="1">
    <citation type="submission" date="2016-11" db="UniProtKB">
        <authorList>
            <consortium name="WormBaseParasite"/>
        </authorList>
    </citation>
    <scope>IDENTIFICATION</scope>
</reference>
<evidence type="ECO:0000259" key="2">
    <source>
        <dbReference type="PROSITE" id="PS50812"/>
    </source>
</evidence>
<evidence type="ECO:0000313" key="3">
    <source>
        <dbReference type="Proteomes" id="UP000095280"/>
    </source>
</evidence>
<proteinExistence type="predicted"/>
<dbReference type="PROSITE" id="PS50812">
    <property type="entry name" value="PWWP"/>
    <property type="match status" value="1"/>
</dbReference>
<dbReference type="Pfam" id="PF08074">
    <property type="entry name" value="CHDCT2"/>
    <property type="match status" value="1"/>
</dbReference>
<feature type="region of interest" description="Disordered" evidence="1">
    <location>
        <begin position="880"/>
        <end position="920"/>
    </location>
</feature>
<feature type="compositionally biased region" description="Polar residues" evidence="1">
    <location>
        <begin position="881"/>
        <end position="890"/>
    </location>
</feature>
<keyword evidence="3" id="KW-1185">Reference proteome</keyword>
<sequence>DAKPASSDEAKPDASQPQQQFMFNIADGGFTELHTIWLNEQRALQAGPRDLAQAAMTYWLLAGVVRHGYGRWGDIQSDPRCAILNEAFKTEDLKGNFVEIKNKFLARRFKLLEQALIIEEQLRRAAYLNLSHDAQDPVMRLNRKFAELECLAESHQHLSREMLSQLEDLLSDMKCEVARLPPTVARLPPPHPDSLADFSIPEPQSLPGQRYRLGDMLWAKVGSHPYWPCMVYFGPESNTICKPHSKAGTRSLARLVERAWVPDNANLLPFPRQGCVRRGWRTKAARAQFRSSAPDSAGLGGQLAREAEEALKLPHLERMYRFGRGDPVERTRPRKMPTVTSEQVELAVVKEDSDSAHWSETSHRPSSSNAELLLLVVRKDIGQPACVKPSAPVQRTSAVSQQEVRAQADNQEASQQSIDSDSDSSRLILLAPIETAATVGAIARSGAPTVMQFAVRPAPLRKPSNPAGPPGTLAACQGVCARLFPPGLLPARRQPKLLCDNCCRPDQPGGLCGLCDRPVAMATVAMGPDRRAVCQTCSRVYHGGCLDDLLLDAARACWSELRCESQLCPLPAAYHSSPRLCPSRQPLPDPSLPSSARTTTCSPRTLKAALQLLSHGHAFTVNTSWCFACLRSGGLSGSAAPFTAAPLPAQLAASMRGDIVSGEGRPVPPGGPAEILLAQHAALRSIQRARQAAGHFSQWRFFGTDRTGDLGESAELPAAARASGTDETILSVPGSPAFPYQDGDLVATVKRLPNCRHRAGTADGLSCMDKFQTRAWPWLKEGPGDSVVVPDLPQTDDRQVRQAKDRPAAFSASSPPCRSRSRSCSKAEASASSLMAKCDCQRRGRHCGELDGCANGWAGIEFCHPAACGPGCLKRSGFSRPANQRNSETGRLQYRPAPPGRRRRRLSGRSAWRPSGCPGGRLSAGQPLPCDLPGDPVEPLERPAADCGCCSARVHPPPVRQAADAAGSTGAACWTSAGLAARLAASSGGLSAALGERTRVFERRSTAGGAGDLRCGLFAVGCGCRRARSSSSTGTAPPATERSAERGGRCWPCGLRSARIF</sequence>